<feature type="region of interest" description="Disordered" evidence="9">
    <location>
        <begin position="49"/>
        <end position="74"/>
    </location>
</feature>
<sequence length="346" mass="36274">MAGVISEDFAARKRKILAQLAVPDAEYTDASPKGTVDAGIRDLIDELNGLDGSPARAQDADNGMAKGDEEGIEGNDDDAAAARPAGTATLAAIGGKGGGGNWLFVSHDPVVIADSKGHEMDLKDVLGLKNSHEAGEDDGSPLREDSSSMISSRLIHFKFEPMILHVLTASPAHAQLLLRCGLQAGFRESGAINLTASAGPGGAEMAPTPMVAIRCMGLTFESLVGVKKEGGDGDEKIQCTVTPAYLRTLVDIGNERFAENTRRIQRFRSAVLEATSPVSGGPKLKGDGSVWEDAEARRERKKAEGLKRKAALQNQQPSQDDQSSENAVPAAGDDDDAGLSLNTAFA</sequence>
<feature type="region of interest" description="Disordered" evidence="9">
    <location>
        <begin position="275"/>
        <end position="346"/>
    </location>
</feature>
<dbReference type="SUPFAM" id="SSF111278">
    <property type="entry name" value="SSo0622-like"/>
    <property type="match status" value="1"/>
</dbReference>
<dbReference type="GO" id="GO:0032259">
    <property type="term" value="P:methylation"/>
    <property type="evidence" value="ECO:0007669"/>
    <property type="project" value="UniProtKB-KW"/>
</dbReference>
<evidence type="ECO:0000256" key="5">
    <source>
        <dbReference type="ARBA" id="ARBA00022691"/>
    </source>
</evidence>
<evidence type="ECO:0000259" key="10">
    <source>
        <dbReference type="Pfam" id="PF02676"/>
    </source>
</evidence>
<keyword evidence="3 11" id="KW-0489">Methyltransferase</keyword>
<feature type="domain" description="tRNA wybutosine-synthesizing protein" evidence="10">
    <location>
        <begin position="88"/>
        <end position="271"/>
    </location>
</feature>
<dbReference type="InterPro" id="IPR003827">
    <property type="entry name" value="tRNA_yW-synthesising"/>
</dbReference>
<evidence type="ECO:0000256" key="2">
    <source>
        <dbReference type="ARBA" id="ARBA00012750"/>
    </source>
</evidence>
<protein>
    <recommendedName>
        <fullName evidence="2">tRNA(Phe) 7-[(3-amino-3-carboxypropyl)-4-demethylwyosine(37)-N(4)]-methyltransferase</fullName>
        <ecNumber evidence="2">2.1.1.282</ecNumber>
    </recommendedName>
    <alternativeName>
        <fullName evidence="7">tRNA(Phe) 7-((3-amino-3-carboxypropyl)-4-demethylwyosine(37)-N(4))-methyltransferase</fullName>
    </alternativeName>
</protein>
<dbReference type="PANTHER" id="PTHR48418">
    <property type="entry name" value="TRNA WYBUTOSINE-SYNTHESIZING PROTEIN 3"/>
    <property type="match status" value="1"/>
</dbReference>
<keyword evidence="5" id="KW-0949">S-adenosyl-L-methionine</keyword>
<organism evidence="11 12">
    <name type="scientific">Apiospora kogelbergensis</name>
    <dbReference type="NCBI Taxonomy" id="1337665"/>
    <lineage>
        <taxon>Eukaryota</taxon>
        <taxon>Fungi</taxon>
        <taxon>Dikarya</taxon>
        <taxon>Ascomycota</taxon>
        <taxon>Pezizomycotina</taxon>
        <taxon>Sordariomycetes</taxon>
        <taxon>Xylariomycetidae</taxon>
        <taxon>Amphisphaeriales</taxon>
        <taxon>Apiosporaceae</taxon>
        <taxon>Apiospora</taxon>
    </lineage>
</organism>
<evidence type="ECO:0000256" key="1">
    <source>
        <dbReference type="ARBA" id="ARBA00008569"/>
    </source>
</evidence>
<dbReference type="InterPro" id="IPR036602">
    <property type="entry name" value="tRNA_yW-synthesising-like_sf"/>
</dbReference>
<evidence type="ECO:0000256" key="4">
    <source>
        <dbReference type="ARBA" id="ARBA00022679"/>
    </source>
</evidence>
<dbReference type="Gene3D" id="3.30.1960.10">
    <property type="entry name" value="tRNA wybutosine-synthesizing-like"/>
    <property type="match status" value="1"/>
</dbReference>
<keyword evidence="6" id="KW-0819">tRNA processing</keyword>
<dbReference type="PANTHER" id="PTHR48418:SF1">
    <property type="entry name" value="TRNA WYBUTOSINE-SYNTHESIZING PROTEIN 3"/>
    <property type="match status" value="1"/>
</dbReference>
<feature type="compositionally biased region" description="Basic and acidic residues" evidence="9">
    <location>
        <begin position="294"/>
        <end position="307"/>
    </location>
</feature>
<dbReference type="GO" id="GO:0008168">
    <property type="term" value="F:methyltransferase activity"/>
    <property type="evidence" value="ECO:0007669"/>
    <property type="project" value="UniProtKB-KW"/>
</dbReference>
<name>A0AAW0QTI7_9PEZI</name>
<keyword evidence="12" id="KW-1185">Reference proteome</keyword>
<dbReference type="Pfam" id="PF02676">
    <property type="entry name" value="TYW3"/>
    <property type="match status" value="2"/>
</dbReference>
<evidence type="ECO:0000256" key="9">
    <source>
        <dbReference type="SAM" id="MobiDB-lite"/>
    </source>
</evidence>
<keyword evidence="4" id="KW-0808">Transferase</keyword>
<dbReference type="GO" id="GO:0008033">
    <property type="term" value="P:tRNA processing"/>
    <property type="evidence" value="ECO:0007669"/>
    <property type="project" value="UniProtKB-KW"/>
</dbReference>
<comment type="catalytic activity">
    <reaction evidence="8">
        <text>4-demethyl-7-[(3S)-3-amino-3-carboxypropyl]wyosine(37) in tRNA(Phe) + S-adenosyl-L-methionine = 7-[(3S)-3-amino-3-carboxypropyl]wyosine(37) in tRNA(Phe) + S-adenosyl-L-homocysteine + H(+)</text>
        <dbReference type="Rhea" id="RHEA:36635"/>
        <dbReference type="Rhea" id="RHEA-COMP:10378"/>
        <dbReference type="Rhea" id="RHEA-COMP:10379"/>
        <dbReference type="ChEBI" id="CHEBI:15378"/>
        <dbReference type="ChEBI" id="CHEBI:57856"/>
        <dbReference type="ChEBI" id="CHEBI:59789"/>
        <dbReference type="ChEBI" id="CHEBI:73543"/>
        <dbReference type="ChEBI" id="CHEBI:73550"/>
        <dbReference type="EC" id="2.1.1.282"/>
    </reaction>
</comment>
<accession>A0AAW0QTI7</accession>
<dbReference type="EMBL" id="JAQQWP010000007">
    <property type="protein sequence ID" value="KAK8110034.1"/>
    <property type="molecule type" value="Genomic_DNA"/>
</dbReference>
<comment type="caution">
    <text evidence="11">The sequence shown here is derived from an EMBL/GenBank/DDBJ whole genome shotgun (WGS) entry which is preliminary data.</text>
</comment>
<evidence type="ECO:0000256" key="7">
    <source>
        <dbReference type="ARBA" id="ARBA00030554"/>
    </source>
</evidence>
<dbReference type="Proteomes" id="UP001392437">
    <property type="component" value="Unassembled WGS sequence"/>
</dbReference>
<evidence type="ECO:0000313" key="12">
    <source>
        <dbReference type="Proteomes" id="UP001392437"/>
    </source>
</evidence>
<evidence type="ECO:0000256" key="3">
    <source>
        <dbReference type="ARBA" id="ARBA00022603"/>
    </source>
</evidence>
<evidence type="ECO:0000313" key="11">
    <source>
        <dbReference type="EMBL" id="KAK8110034.1"/>
    </source>
</evidence>
<comment type="similarity">
    <text evidence="1">Belongs to the TYW3 family.</text>
</comment>
<dbReference type="AlphaFoldDB" id="A0AAW0QTI7"/>
<evidence type="ECO:0000256" key="8">
    <source>
        <dbReference type="ARBA" id="ARBA00049202"/>
    </source>
</evidence>
<dbReference type="EC" id="2.1.1.282" evidence="2"/>
<reference evidence="11 12" key="1">
    <citation type="submission" date="2023-01" db="EMBL/GenBank/DDBJ databases">
        <title>Analysis of 21 Apiospora genomes using comparative genomics revels a genus with tremendous synthesis potential of carbohydrate active enzymes and secondary metabolites.</title>
        <authorList>
            <person name="Sorensen T."/>
        </authorList>
    </citation>
    <scope>NUCLEOTIDE SEQUENCE [LARGE SCALE GENOMIC DNA]</scope>
    <source>
        <strain evidence="11 12">CBS 117206</strain>
    </source>
</reference>
<feature type="domain" description="tRNA wybutosine-synthesizing protein" evidence="10">
    <location>
        <begin position="12"/>
        <end position="51"/>
    </location>
</feature>
<gene>
    <name evidence="11" type="ORF">PG999_008171</name>
</gene>
<proteinExistence type="inferred from homology"/>
<evidence type="ECO:0000256" key="6">
    <source>
        <dbReference type="ARBA" id="ARBA00022694"/>
    </source>
</evidence>